<comment type="caution">
    <text evidence="2">The sequence shown here is derived from an EMBL/GenBank/DDBJ whole genome shotgun (WGS) entry which is preliminary data.</text>
</comment>
<dbReference type="Proteomes" id="UP000663881">
    <property type="component" value="Unassembled WGS sequence"/>
</dbReference>
<reference evidence="2" key="1">
    <citation type="submission" date="2021-02" db="EMBL/GenBank/DDBJ databases">
        <authorList>
            <person name="Nowell W R."/>
        </authorList>
    </citation>
    <scope>NUCLEOTIDE SEQUENCE</scope>
</reference>
<name>A0A815DZ42_9BILA</name>
<dbReference type="EMBL" id="CAJOAY010005121">
    <property type="protein sequence ID" value="CAF4095992.1"/>
    <property type="molecule type" value="Genomic_DNA"/>
</dbReference>
<feature type="region of interest" description="Disordered" evidence="1">
    <location>
        <begin position="51"/>
        <end position="96"/>
    </location>
</feature>
<accession>A0A815DZ42</accession>
<organism evidence="2 4">
    <name type="scientific">Adineta steineri</name>
    <dbReference type="NCBI Taxonomy" id="433720"/>
    <lineage>
        <taxon>Eukaryota</taxon>
        <taxon>Metazoa</taxon>
        <taxon>Spiralia</taxon>
        <taxon>Gnathifera</taxon>
        <taxon>Rotifera</taxon>
        <taxon>Eurotatoria</taxon>
        <taxon>Bdelloidea</taxon>
        <taxon>Adinetida</taxon>
        <taxon>Adinetidae</taxon>
        <taxon>Adineta</taxon>
    </lineage>
</organism>
<gene>
    <name evidence="3" type="ORF">OKA104_LOCUS35422</name>
    <name evidence="2" type="ORF">VCS650_LOCUS31418</name>
</gene>
<evidence type="ECO:0000313" key="4">
    <source>
        <dbReference type="Proteomes" id="UP000663891"/>
    </source>
</evidence>
<evidence type="ECO:0000313" key="3">
    <source>
        <dbReference type="EMBL" id="CAF4095992.1"/>
    </source>
</evidence>
<dbReference type="AlphaFoldDB" id="A0A815DZ42"/>
<dbReference type="Proteomes" id="UP000663891">
    <property type="component" value="Unassembled WGS sequence"/>
</dbReference>
<evidence type="ECO:0000256" key="1">
    <source>
        <dbReference type="SAM" id="MobiDB-lite"/>
    </source>
</evidence>
<protein>
    <submittedName>
        <fullName evidence="2">Uncharacterized protein</fullName>
    </submittedName>
</protein>
<proteinExistence type="predicted"/>
<dbReference type="EMBL" id="CAJNON010000537">
    <property type="protein sequence ID" value="CAF1307788.1"/>
    <property type="molecule type" value="Genomic_DNA"/>
</dbReference>
<evidence type="ECO:0000313" key="2">
    <source>
        <dbReference type="EMBL" id="CAF1307788.1"/>
    </source>
</evidence>
<sequence length="96" mass="10954">MLTLFVANNRNALRCEIGISYARHSGTMKLAQNKYKKMQKTIKLGYLLGLVDDDDDNSNSKNNYEEMSENDTDMDKSEHKDDDEDASAKTNQQTTQ</sequence>